<comment type="caution">
    <text evidence="1">The sequence shown here is derived from an EMBL/GenBank/DDBJ whole genome shotgun (WGS) entry which is preliminary data.</text>
</comment>
<evidence type="ECO:0000313" key="2">
    <source>
        <dbReference type="Proteomes" id="UP001259420"/>
    </source>
</evidence>
<sequence length="182" mass="19681">MQVTNTESLTALIPTRDSGPLRLFVVEDLNAVRVLWGTASPRIAGLSLAGAFHCASTAIAAIRREPPDVVLLDVNLSDGNGMEVLRVVAAEYPLTKVIVVSNCAGPRHWKYFTNAGAYASYDKINELAAMRRMLERLAKSLLPAARTFSPASGYAGEQIARVREDTGVTIRKLSAECALHSR</sequence>
<gene>
    <name evidence="1" type="ORF">J2X87_005429</name>
</gene>
<name>A0ACC6JVR8_9PSED</name>
<reference evidence="1" key="1">
    <citation type="submission" date="2023-07" db="EMBL/GenBank/DDBJ databases">
        <title>Sorghum-associated microbial communities from plants grown in Nebraska, USA.</title>
        <authorList>
            <person name="Schachtman D."/>
        </authorList>
    </citation>
    <scope>NUCLEOTIDE SEQUENCE</scope>
    <source>
        <strain evidence="1">BE46</strain>
    </source>
</reference>
<dbReference type="EMBL" id="JAVDSD010000020">
    <property type="protein sequence ID" value="MDR6610319.1"/>
    <property type="molecule type" value="Genomic_DNA"/>
</dbReference>
<keyword evidence="1" id="KW-0238">DNA-binding</keyword>
<keyword evidence="2" id="KW-1185">Reference proteome</keyword>
<proteinExistence type="predicted"/>
<protein>
    <submittedName>
        <fullName evidence="1">DNA-binding NarL/FixJ family response regulator</fullName>
    </submittedName>
</protein>
<accession>A0ACC6JVR8</accession>
<organism evidence="1 2">
    <name type="scientific">Pseudomonas synxantha</name>
    <dbReference type="NCBI Taxonomy" id="47883"/>
    <lineage>
        <taxon>Bacteria</taxon>
        <taxon>Pseudomonadati</taxon>
        <taxon>Pseudomonadota</taxon>
        <taxon>Gammaproteobacteria</taxon>
        <taxon>Pseudomonadales</taxon>
        <taxon>Pseudomonadaceae</taxon>
        <taxon>Pseudomonas</taxon>
    </lineage>
</organism>
<dbReference type="Proteomes" id="UP001259420">
    <property type="component" value="Unassembled WGS sequence"/>
</dbReference>
<evidence type="ECO:0000313" key="1">
    <source>
        <dbReference type="EMBL" id="MDR6610319.1"/>
    </source>
</evidence>